<comment type="caution">
    <text evidence="4">The sequence shown here is derived from an EMBL/GenBank/DDBJ whole genome shotgun (WGS) entry which is preliminary data.</text>
</comment>
<dbReference type="Proteomes" id="UP000319148">
    <property type="component" value="Unassembled WGS sequence"/>
</dbReference>
<dbReference type="Pfam" id="PF20072">
    <property type="entry name" value="DUF6468"/>
    <property type="match status" value="1"/>
</dbReference>
<dbReference type="OrthoDB" id="8005993at2"/>
<proteinExistence type="predicted"/>
<dbReference type="AlphaFoldDB" id="A0A501PQU9"/>
<accession>A0A501PQU9</accession>
<evidence type="ECO:0000259" key="3">
    <source>
        <dbReference type="Pfam" id="PF20072"/>
    </source>
</evidence>
<feature type="domain" description="DUF6468" evidence="3">
    <location>
        <begin position="33"/>
        <end position="102"/>
    </location>
</feature>
<reference evidence="5" key="1">
    <citation type="submission" date="2019-06" db="EMBL/GenBank/DDBJ databases">
        <title>The complete genome of Emcibacter congregatus ZYLT.</title>
        <authorList>
            <person name="Zhao Z."/>
        </authorList>
    </citation>
    <scope>NUCLEOTIDE SEQUENCE [LARGE SCALE GENOMIC DNA]</scope>
    <source>
        <strain evidence="5">MCCC 1A06723</strain>
    </source>
</reference>
<dbReference type="EMBL" id="VFIY01000004">
    <property type="protein sequence ID" value="TPD62843.1"/>
    <property type="molecule type" value="Genomic_DNA"/>
</dbReference>
<feature type="transmembrane region" description="Helical" evidence="2">
    <location>
        <begin position="6"/>
        <end position="24"/>
    </location>
</feature>
<sequence>MGMEFILDGIVTIFMAVLIVYCIVLNNRLKKFRSAQSEMAKIVTELNEATAHAQQSISALRQSVGDEEARLTGLLEKSRKMADELSVITDVGANLADRIEKGLLPGKETPQGVEDAETDESEGHDEELLENLRNIR</sequence>
<evidence type="ECO:0000313" key="4">
    <source>
        <dbReference type="EMBL" id="TPD62843.1"/>
    </source>
</evidence>
<evidence type="ECO:0000256" key="2">
    <source>
        <dbReference type="SAM" id="Phobius"/>
    </source>
</evidence>
<feature type="region of interest" description="Disordered" evidence="1">
    <location>
        <begin position="101"/>
        <end position="136"/>
    </location>
</feature>
<dbReference type="RefSeq" id="WP_139938093.1">
    <property type="nucleotide sequence ID" value="NZ_JBHSYP010000022.1"/>
</dbReference>
<keyword evidence="5" id="KW-1185">Reference proteome</keyword>
<keyword evidence="2" id="KW-0812">Transmembrane</keyword>
<name>A0A501PQU9_9PROT</name>
<keyword evidence="2" id="KW-1133">Transmembrane helix</keyword>
<evidence type="ECO:0000256" key="1">
    <source>
        <dbReference type="SAM" id="MobiDB-lite"/>
    </source>
</evidence>
<dbReference type="InterPro" id="IPR045531">
    <property type="entry name" value="DUF6468"/>
</dbReference>
<keyword evidence="2" id="KW-0472">Membrane</keyword>
<gene>
    <name evidence="4" type="ORF">FIV46_01820</name>
</gene>
<feature type="compositionally biased region" description="Acidic residues" evidence="1">
    <location>
        <begin position="114"/>
        <end position="129"/>
    </location>
</feature>
<organism evidence="4 5">
    <name type="scientific">Emcibacter nanhaiensis</name>
    <dbReference type="NCBI Taxonomy" id="1505037"/>
    <lineage>
        <taxon>Bacteria</taxon>
        <taxon>Pseudomonadati</taxon>
        <taxon>Pseudomonadota</taxon>
        <taxon>Alphaproteobacteria</taxon>
        <taxon>Emcibacterales</taxon>
        <taxon>Emcibacteraceae</taxon>
        <taxon>Emcibacter</taxon>
    </lineage>
</organism>
<protein>
    <recommendedName>
        <fullName evidence="3">DUF6468 domain-containing protein</fullName>
    </recommendedName>
</protein>
<evidence type="ECO:0000313" key="5">
    <source>
        <dbReference type="Proteomes" id="UP000319148"/>
    </source>
</evidence>